<comment type="caution">
    <text evidence="1">The sequence shown here is derived from an EMBL/GenBank/DDBJ whole genome shotgun (WGS) entry which is preliminary data.</text>
</comment>
<gene>
    <name evidence="1" type="ORF">CAMRE0001_2794</name>
</gene>
<sequence>MIFFQMKIYADNDEKAKAVIKYEMPDSSSSLHSQLFKK</sequence>
<reference evidence="1 2" key="1">
    <citation type="submission" date="2008-08" db="EMBL/GenBank/DDBJ databases">
        <authorList>
            <person name="Madupu R."/>
            <person name="Durkin A.S."/>
            <person name="Torralba M."/>
            <person name="Methe B."/>
            <person name="Sutton G.G."/>
            <person name="Strausberg R.L."/>
            <person name="Nelson K.E."/>
        </authorList>
    </citation>
    <scope>NUCLEOTIDE SEQUENCE [LARGE SCALE GENOMIC DNA]</scope>
    <source>
        <strain evidence="1 2">RM3267</strain>
    </source>
</reference>
<evidence type="ECO:0000313" key="2">
    <source>
        <dbReference type="Proteomes" id="UP000003082"/>
    </source>
</evidence>
<name>B9D0Y7_CAMRE</name>
<proteinExistence type="predicted"/>
<accession>B9D0Y7</accession>
<dbReference type="Proteomes" id="UP000003082">
    <property type="component" value="Unassembled WGS sequence"/>
</dbReference>
<dbReference type="STRING" id="553218.CAMRE0001_2794"/>
<dbReference type="EMBL" id="ACFU01000007">
    <property type="protein sequence ID" value="EEF14378.1"/>
    <property type="molecule type" value="Genomic_DNA"/>
</dbReference>
<dbReference type="AlphaFoldDB" id="B9D0Y7"/>
<organism evidence="1 2">
    <name type="scientific">Campylobacter rectus RM3267</name>
    <dbReference type="NCBI Taxonomy" id="553218"/>
    <lineage>
        <taxon>Bacteria</taxon>
        <taxon>Pseudomonadati</taxon>
        <taxon>Campylobacterota</taxon>
        <taxon>Epsilonproteobacteria</taxon>
        <taxon>Campylobacterales</taxon>
        <taxon>Campylobacteraceae</taxon>
        <taxon>Campylobacter</taxon>
    </lineage>
</organism>
<evidence type="ECO:0000313" key="1">
    <source>
        <dbReference type="EMBL" id="EEF14378.1"/>
    </source>
</evidence>
<protein>
    <submittedName>
        <fullName evidence="1">Uncharacterized protein</fullName>
    </submittedName>
</protein>
<keyword evidence="2" id="KW-1185">Reference proteome</keyword>